<keyword evidence="1" id="KW-0343">GTPase activation</keyword>
<proteinExistence type="predicted"/>
<feature type="compositionally biased region" description="Polar residues" evidence="2">
    <location>
        <begin position="69"/>
        <end position="87"/>
    </location>
</feature>
<dbReference type="InterPro" id="IPR008936">
    <property type="entry name" value="Rho_GTPase_activation_prot"/>
</dbReference>
<dbReference type="EMBL" id="JANBUY010000013">
    <property type="protein sequence ID" value="KAJ2867688.1"/>
    <property type="molecule type" value="Genomic_DNA"/>
</dbReference>
<evidence type="ECO:0000313" key="6">
    <source>
        <dbReference type="EMBL" id="KAJ2867688.1"/>
    </source>
</evidence>
<dbReference type="SUPFAM" id="SSF50729">
    <property type="entry name" value="PH domain-like"/>
    <property type="match status" value="1"/>
</dbReference>
<feature type="compositionally biased region" description="Polar residues" evidence="2">
    <location>
        <begin position="1080"/>
        <end position="1089"/>
    </location>
</feature>
<sequence length="1878" mass="205895">MAHPGDERALPADAMLGGNYTAADDSTSYPDDDIDVIRLMQERDAYRLETEKLRKIIERQRFIIKSLQDQISRKQSGSSANTPTIRSSELMPETMERLPQAAALVAADKTSPSSAASSIDGRQASTPAATTTHTAFPNALGLSSLTAASPQSSAQAQRNISQGSFNANLLPVDNRGSAEMALGAANQRPWAKSTRLSEIYADYSARHNSVTPMFKSNAYPDAGPAKQMQSAAHANASSFVDCLKTSINKSEWPGEWNNHAEHDYSTDRLNDRRISSLILDSSREPSMSLDIEDRADILLDSQPERTFMAKPGNASSTVASRETRSPADIGRDDNFSIYAHASLASPLAAPPGNKGSPPGQAASELLVLHPMSLHADRASPSHLQNGIGGRDERQSFGDDESNNNGDDNGGDDSYGWKEAALSGYEYGGSAVDKAHGRDEHSPRNNWGGREESHPLKQQQVRSPPPQQQQQQQSPRQDEQQMQHMLYQQRPHASSPSFGPNAESLASVSMEPMASIAASTPASTNTMFLRGNSAAFGNDSLVTTEPIARDMRGMPSSGADNDSNAHYESSAMPVPLRVTPTRGSTAEPYKHPLQPPLTSLRNIDIQIKDSRVKIDERGKEVNVYMIDIVHRREISGLSLQEILIESQQSQVVLWTVEKRYSDFLNLNSQLQHVVYVERLVDKLERLPEKEIFRANAPTKNDKRKHWFEKYLKKALSMSFKDKRPLLEFFSTDCTMEPEKKMPILLGHKEGFLVKKGKNFGGWKRRYYVCKSNQPVLEYFEMPGSAVMGTINLSGAVVKTGKTPKETPSARTRPGHKDADIFRHAFLIEERPRREGKEPIAHPLWADSDRERDEWVTALRYVIVRDAEGPERAMEEVARYANYAKSKESNLLMIQQIQTSITHEHGARRSIEYNRRREEQRHAAVAAPGLPTIDEADARQTAMQKIGSPLSKQTWPVTASLGNLTHHGADSPMDSPASMQPAVNGSSHAQKYHRGRPRSLSLPPIQDGEGGGAPAIPRADASTSSTRASPAVIAATLSTSFTEHNDSLANQAECMSVHYVPSEISTIESSIYSSYNGHDGNQRLNDISSRSIGDGNSYASEPDSPVSPRGVIDRNAAQLVGRKLVANYPSDSTSSVSALPPAYESNAGSFPDMAYYNRYLNEQTPHGMQSADGKPRAQFTKDSVGRIVREEEHAPDLPKFTPHVTDDILGVGRPDPSLGDGREGGNQGALSSIFNGGRTRTREEKKRGRITFMWGKRKPTDENMLPDVASPGGSSSSSTGPYGGGLDTPPVPAPRRLRRGSTNNDARNHSSKQAAFRGPVFGLPLEAVVEQTKIREHYHLPAVVYRCIEFLDTKKACMEEGIYRQSGSSLALNILRKEFNTNRDYNLLKLSRPPDVHAVASLLKAYLRELPESVLTTRLRQEFVRVVDLAERRDRVHELGRLVSELPLANYTLLRALTAHLIRIVQKASTNLMTLRNIGIVFSPSLGIPVGVFSLLMVEFEYIFWVNDSGAPEPRSLSVGSDGGATELLKAQGASSHAPQKAGHLLDAPLSISVPTDIDRMAGDDNIYSAGSNAGTDCYSLASDVAAHPPRAPENRPPASILRHVGSRNEVEAPRNQDNSQNAAPVASAPWFTQPDSDFLTGVDMSRDLSRYPGMPAPAAKNSQPQQQPHRPVTGHQQTGRSNRNSIQYNVGAPRELIFQEADIAVPATISEDDDDGLSTSGDPMMRLSRYASNHTLKSNSTSKSDSHYLLKMGAVDICQASPYFRVKRGTLTLFIETKAASNIHSVKLKILAALKDHCNDSAFNGLTADRIRLLARQESVATGASDSNRTLEPDTVKIGDAELVDDQALYLTLKRADGTWEEPFVADYDADTQDMDVVQ</sequence>
<feature type="compositionally biased region" description="Basic and acidic residues" evidence="2">
    <location>
        <begin position="321"/>
        <end position="332"/>
    </location>
</feature>
<dbReference type="InterPro" id="IPR050729">
    <property type="entry name" value="Rho-GAP"/>
</dbReference>
<dbReference type="PANTHER" id="PTHR23176:SF129">
    <property type="entry name" value="RHO GTPASE ACTIVATING PROTEIN AT 16F, ISOFORM E-RELATED"/>
    <property type="match status" value="1"/>
</dbReference>
<dbReference type="InterPro" id="IPR036871">
    <property type="entry name" value="PX_dom_sf"/>
</dbReference>
<dbReference type="CDD" id="cd06093">
    <property type="entry name" value="PX_domain"/>
    <property type="match status" value="1"/>
</dbReference>
<dbReference type="SMART" id="SM00233">
    <property type="entry name" value="PH"/>
    <property type="match status" value="1"/>
</dbReference>
<dbReference type="PROSITE" id="PS50003">
    <property type="entry name" value="PH_DOMAIN"/>
    <property type="match status" value="1"/>
</dbReference>
<dbReference type="InterPro" id="IPR011993">
    <property type="entry name" value="PH-like_dom_sf"/>
</dbReference>
<dbReference type="SUPFAM" id="SSF48350">
    <property type="entry name" value="GTPase activation domain, GAP"/>
    <property type="match status" value="1"/>
</dbReference>
<evidence type="ECO:0000259" key="4">
    <source>
        <dbReference type="PROSITE" id="PS50195"/>
    </source>
</evidence>
<dbReference type="SUPFAM" id="SSF64268">
    <property type="entry name" value="PX domain"/>
    <property type="match status" value="1"/>
</dbReference>
<dbReference type="Gene3D" id="2.30.29.30">
    <property type="entry name" value="Pleckstrin-homology domain (PH domain)/Phosphotyrosine-binding domain (PTB)"/>
    <property type="match status" value="1"/>
</dbReference>
<dbReference type="PROSITE" id="PS50195">
    <property type="entry name" value="PX"/>
    <property type="match status" value="1"/>
</dbReference>
<dbReference type="SMART" id="SM00324">
    <property type="entry name" value="RhoGAP"/>
    <property type="match status" value="1"/>
</dbReference>
<dbReference type="InterPro" id="IPR001683">
    <property type="entry name" value="PX_dom"/>
</dbReference>
<dbReference type="GO" id="GO:0005096">
    <property type="term" value="F:GTPase activator activity"/>
    <property type="evidence" value="ECO:0007669"/>
    <property type="project" value="UniProtKB-KW"/>
</dbReference>
<reference evidence="6" key="1">
    <citation type="submission" date="2022-07" db="EMBL/GenBank/DDBJ databases">
        <title>Phylogenomic reconstructions and comparative analyses of Kickxellomycotina fungi.</title>
        <authorList>
            <person name="Reynolds N.K."/>
            <person name="Stajich J.E."/>
            <person name="Barry K."/>
            <person name="Grigoriev I.V."/>
            <person name="Crous P."/>
            <person name="Smith M.E."/>
        </authorList>
    </citation>
    <scope>NUCLEOTIDE SEQUENCE</scope>
    <source>
        <strain evidence="6">RSA 476</strain>
    </source>
</reference>
<dbReference type="Pfam" id="PF00620">
    <property type="entry name" value="RhoGAP"/>
    <property type="match status" value="1"/>
</dbReference>
<feature type="domain" description="Rho-GAP" evidence="5">
    <location>
        <begin position="1321"/>
        <end position="1516"/>
    </location>
</feature>
<feature type="domain" description="PH" evidence="3">
    <location>
        <begin position="744"/>
        <end position="862"/>
    </location>
</feature>
<feature type="region of interest" description="Disordered" evidence="2">
    <location>
        <begin position="307"/>
        <end position="332"/>
    </location>
</feature>
<comment type="caution">
    <text evidence="6">The sequence shown here is derived from an EMBL/GenBank/DDBJ whole genome shotgun (WGS) entry which is preliminary data.</text>
</comment>
<dbReference type="GO" id="GO:0007165">
    <property type="term" value="P:signal transduction"/>
    <property type="evidence" value="ECO:0007669"/>
    <property type="project" value="InterPro"/>
</dbReference>
<dbReference type="Pfam" id="PF00787">
    <property type="entry name" value="PX"/>
    <property type="match status" value="1"/>
</dbReference>
<name>A0A9W8M8E3_9FUNG</name>
<feature type="domain" description="PX" evidence="4">
    <location>
        <begin position="601"/>
        <end position="735"/>
    </location>
</feature>
<feature type="compositionally biased region" description="Polar residues" evidence="2">
    <location>
        <begin position="975"/>
        <end position="987"/>
    </location>
</feature>
<evidence type="ECO:0000256" key="1">
    <source>
        <dbReference type="ARBA" id="ARBA00022468"/>
    </source>
</evidence>
<dbReference type="Gene3D" id="3.30.1520.10">
    <property type="entry name" value="Phox-like domain"/>
    <property type="match status" value="1"/>
</dbReference>
<dbReference type="GO" id="GO:0005737">
    <property type="term" value="C:cytoplasm"/>
    <property type="evidence" value="ECO:0007669"/>
    <property type="project" value="TreeGrafter"/>
</dbReference>
<feature type="compositionally biased region" description="Low complexity" evidence="2">
    <location>
        <begin position="1268"/>
        <end position="1278"/>
    </location>
</feature>
<evidence type="ECO:0000313" key="7">
    <source>
        <dbReference type="Proteomes" id="UP001140074"/>
    </source>
</evidence>
<feature type="region of interest" description="Disordered" evidence="2">
    <location>
        <begin position="1"/>
        <end position="30"/>
    </location>
</feature>
<feature type="compositionally biased region" description="Low complexity" evidence="2">
    <location>
        <begin position="1015"/>
        <end position="1026"/>
    </location>
</feature>
<dbReference type="InterPro" id="IPR000198">
    <property type="entry name" value="RhoGAP_dom"/>
</dbReference>
<feature type="compositionally biased region" description="Polar residues" evidence="2">
    <location>
        <begin position="1659"/>
        <end position="1682"/>
    </location>
</feature>
<feature type="region of interest" description="Disordered" evidence="2">
    <location>
        <begin position="69"/>
        <end position="92"/>
    </location>
</feature>
<accession>A0A9W8M8E3</accession>
<dbReference type="GO" id="GO:0035091">
    <property type="term" value="F:phosphatidylinositol binding"/>
    <property type="evidence" value="ECO:0007669"/>
    <property type="project" value="InterPro"/>
</dbReference>
<protein>
    <submittedName>
        <fullName evidence="6">Rho GTPase activating protein</fullName>
    </submittedName>
</protein>
<organism evidence="6 7">
    <name type="scientific">Coemansia aciculifera</name>
    <dbReference type="NCBI Taxonomy" id="417176"/>
    <lineage>
        <taxon>Eukaryota</taxon>
        <taxon>Fungi</taxon>
        <taxon>Fungi incertae sedis</taxon>
        <taxon>Zoopagomycota</taxon>
        <taxon>Kickxellomycotina</taxon>
        <taxon>Kickxellomycetes</taxon>
        <taxon>Kickxellales</taxon>
        <taxon>Kickxellaceae</taxon>
        <taxon>Coemansia</taxon>
    </lineage>
</organism>
<feature type="compositionally biased region" description="Basic and acidic residues" evidence="2">
    <location>
        <begin position="1"/>
        <end position="10"/>
    </location>
</feature>
<feature type="region of interest" description="Disordered" evidence="2">
    <location>
        <begin position="377"/>
        <end position="416"/>
    </location>
</feature>
<dbReference type="InterPro" id="IPR001849">
    <property type="entry name" value="PH_domain"/>
</dbReference>
<feature type="region of interest" description="Disordered" evidence="2">
    <location>
        <begin position="428"/>
        <end position="502"/>
    </location>
</feature>
<feature type="region of interest" description="Disordered" evidence="2">
    <location>
        <begin position="1080"/>
        <end position="1108"/>
    </location>
</feature>
<dbReference type="Proteomes" id="UP001140074">
    <property type="component" value="Unassembled WGS sequence"/>
</dbReference>
<dbReference type="Gene3D" id="1.10.555.10">
    <property type="entry name" value="Rho GTPase activation protein"/>
    <property type="match status" value="1"/>
</dbReference>
<feature type="compositionally biased region" description="Basic and acidic residues" evidence="2">
    <location>
        <begin position="432"/>
        <end position="454"/>
    </location>
</feature>
<dbReference type="Pfam" id="PF00169">
    <property type="entry name" value="PH"/>
    <property type="match status" value="1"/>
</dbReference>
<evidence type="ECO:0000256" key="2">
    <source>
        <dbReference type="SAM" id="MobiDB-lite"/>
    </source>
</evidence>
<feature type="region of interest" description="Disordered" evidence="2">
    <location>
        <begin position="549"/>
        <end position="568"/>
    </location>
</feature>
<evidence type="ECO:0000259" key="3">
    <source>
        <dbReference type="PROSITE" id="PS50003"/>
    </source>
</evidence>
<dbReference type="PANTHER" id="PTHR23176">
    <property type="entry name" value="RHO/RAC/CDC GTPASE-ACTIVATING PROTEIN"/>
    <property type="match status" value="1"/>
</dbReference>
<feature type="region of interest" description="Disordered" evidence="2">
    <location>
        <begin position="106"/>
        <end position="129"/>
    </location>
</feature>
<feature type="region of interest" description="Disordered" evidence="2">
    <location>
        <begin position="1195"/>
        <end position="1311"/>
    </location>
</feature>
<dbReference type="PROSITE" id="PS50238">
    <property type="entry name" value="RHOGAP"/>
    <property type="match status" value="1"/>
</dbReference>
<feature type="compositionally biased region" description="Polar residues" evidence="2">
    <location>
        <begin position="557"/>
        <end position="566"/>
    </location>
</feature>
<keyword evidence="7" id="KW-1185">Reference proteome</keyword>
<feature type="compositionally biased region" description="Low complexity" evidence="2">
    <location>
        <begin position="457"/>
        <end position="474"/>
    </location>
</feature>
<evidence type="ECO:0000259" key="5">
    <source>
        <dbReference type="PROSITE" id="PS50238"/>
    </source>
</evidence>
<gene>
    <name evidence="6" type="primary">BEM3</name>
    <name evidence="6" type="ORF">GGH94_000655</name>
</gene>
<feature type="region of interest" description="Disordered" evidence="2">
    <location>
        <begin position="1645"/>
        <end position="1682"/>
    </location>
</feature>
<feature type="region of interest" description="Disordered" evidence="2">
    <location>
        <begin position="959"/>
        <end position="1026"/>
    </location>
</feature>
<feature type="region of interest" description="Disordered" evidence="2">
    <location>
        <begin position="1608"/>
        <end position="1633"/>
    </location>
</feature>